<dbReference type="InterPro" id="IPR007274">
    <property type="entry name" value="Cop_transporter"/>
</dbReference>
<evidence type="ECO:0000313" key="6">
    <source>
        <dbReference type="EMBL" id="GMT24437.1"/>
    </source>
</evidence>
<keyword evidence="4" id="KW-0186">Copper</keyword>
<organism evidence="6 7">
    <name type="scientific">Pristionchus fissidentatus</name>
    <dbReference type="NCBI Taxonomy" id="1538716"/>
    <lineage>
        <taxon>Eukaryota</taxon>
        <taxon>Metazoa</taxon>
        <taxon>Ecdysozoa</taxon>
        <taxon>Nematoda</taxon>
        <taxon>Chromadorea</taxon>
        <taxon>Rhabditida</taxon>
        <taxon>Rhabditina</taxon>
        <taxon>Diplogasteromorpha</taxon>
        <taxon>Diplogasteroidea</taxon>
        <taxon>Neodiplogasteridae</taxon>
        <taxon>Pristionchus</taxon>
    </lineage>
</organism>
<dbReference type="PANTHER" id="PTHR12483:SF115">
    <property type="entry name" value="COPPER TRANSPORT PROTEIN"/>
    <property type="match status" value="1"/>
</dbReference>
<keyword evidence="4" id="KW-0187">Copper transport</keyword>
<feature type="transmembrane region" description="Helical" evidence="4">
    <location>
        <begin position="138"/>
        <end position="170"/>
    </location>
</feature>
<evidence type="ECO:0000313" key="7">
    <source>
        <dbReference type="Proteomes" id="UP001432322"/>
    </source>
</evidence>
<protein>
    <recommendedName>
        <fullName evidence="4">Copper transport protein</fullName>
    </recommendedName>
</protein>
<keyword evidence="2 4" id="KW-1133">Transmembrane helix</keyword>
<reference evidence="6" key="1">
    <citation type="submission" date="2023-10" db="EMBL/GenBank/DDBJ databases">
        <title>Genome assembly of Pristionchus species.</title>
        <authorList>
            <person name="Yoshida K."/>
            <person name="Sommer R.J."/>
        </authorList>
    </citation>
    <scope>NUCLEOTIDE SEQUENCE</scope>
    <source>
        <strain evidence="6">RS5133</strain>
    </source>
</reference>
<feature type="non-terminal residue" evidence="6">
    <location>
        <position position="1"/>
    </location>
</feature>
<dbReference type="GO" id="GO:0005375">
    <property type="term" value="F:copper ion transmembrane transporter activity"/>
    <property type="evidence" value="ECO:0007669"/>
    <property type="project" value="UniProtKB-UniRule"/>
</dbReference>
<dbReference type="GO" id="GO:0016020">
    <property type="term" value="C:membrane"/>
    <property type="evidence" value="ECO:0007669"/>
    <property type="project" value="UniProtKB-SubCell"/>
</dbReference>
<feature type="transmembrane region" description="Helical" evidence="4">
    <location>
        <begin position="110"/>
        <end position="132"/>
    </location>
</feature>
<comment type="caution">
    <text evidence="6">The sequence shown here is derived from an EMBL/GenBank/DDBJ whole genome shotgun (WGS) entry which is preliminary data.</text>
</comment>
<feature type="transmembrane region" description="Helical" evidence="4">
    <location>
        <begin position="182"/>
        <end position="213"/>
    </location>
</feature>
<dbReference type="PANTHER" id="PTHR12483">
    <property type="entry name" value="SOLUTE CARRIER FAMILY 31 COPPER TRANSPORTERS"/>
    <property type="match status" value="1"/>
</dbReference>
<keyword evidence="3 4" id="KW-0472">Membrane</keyword>
<keyword evidence="1 4" id="KW-0812">Transmembrane</keyword>
<name>A0AAV5W0C3_9BILA</name>
<dbReference type="AlphaFoldDB" id="A0AAV5W0C3"/>
<keyword evidence="4" id="KW-0813">Transport</keyword>
<evidence type="ECO:0000256" key="2">
    <source>
        <dbReference type="ARBA" id="ARBA00022989"/>
    </source>
</evidence>
<evidence type="ECO:0000256" key="4">
    <source>
        <dbReference type="RuleBase" id="RU367022"/>
    </source>
</evidence>
<dbReference type="EMBL" id="BTSY01000004">
    <property type="protein sequence ID" value="GMT24437.1"/>
    <property type="molecule type" value="Genomic_DNA"/>
</dbReference>
<sequence length="219" mass="25024">SLHISPPSLSFFFILNRLLTMEMMDMDMTMDMGNSTMAPMKMDPMWMWFHTDVDDMILFHFWQIHDVPTMVYSCFIIIAAGIVLEFLKFVRHIADSKFQHKIGTSYFSKFFTLGHLIQTVLFGVQVLGPFLFIPPLSICMFVCLYTCLSLCMLVSLSVRPSVFLVVCLSVSSSPQSSSLQMIWGYLCMLVFMSFSVYLCVSLIIGIVIGFFFFGVRTSC</sequence>
<evidence type="ECO:0000256" key="5">
    <source>
        <dbReference type="SAM" id="SignalP"/>
    </source>
</evidence>
<comment type="similarity">
    <text evidence="4">Belongs to the copper transporter (Ctr) (TC 1.A.56) family. SLC31A subfamily.</text>
</comment>
<evidence type="ECO:0000256" key="1">
    <source>
        <dbReference type="ARBA" id="ARBA00022692"/>
    </source>
</evidence>
<keyword evidence="4" id="KW-0406">Ion transport</keyword>
<feature type="transmembrane region" description="Helical" evidence="4">
    <location>
        <begin position="70"/>
        <end position="90"/>
    </location>
</feature>
<keyword evidence="5" id="KW-0732">Signal</keyword>
<comment type="caution">
    <text evidence="4">Lacks conserved residue(s) required for the propagation of feature annotation.</text>
</comment>
<evidence type="ECO:0000256" key="3">
    <source>
        <dbReference type="ARBA" id="ARBA00023136"/>
    </source>
</evidence>
<dbReference type="Proteomes" id="UP001432322">
    <property type="component" value="Unassembled WGS sequence"/>
</dbReference>
<keyword evidence="7" id="KW-1185">Reference proteome</keyword>
<feature type="signal peptide" evidence="5">
    <location>
        <begin position="1"/>
        <end position="20"/>
    </location>
</feature>
<gene>
    <name evidence="6" type="ORF">PFISCL1PPCAC_15734</name>
</gene>
<comment type="subcellular location">
    <subcellularLocation>
        <location evidence="4">Membrane</location>
        <topology evidence="4">Multi-pass membrane protein</topology>
    </subcellularLocation>
</comment>
<proteinExistence type="inferred from homology"/>
<feature type="chain" id="PRO_5043383394" description="Copper transport protein" evidence="5">
    <location>
        <begin position="21"/>
        <end position="219"/>
    </location>
</feature>
<dbReference type="Pfam" id="PF04145">
    <property type="entry name" value="Ctr"/>
    <property type="match status" value="2"/>
</dbReference>
<accession>A0AAV5W0C3</accession>